<name>A0A3M7TRF2_9BACI</name>
<feature type="region of interest" description="Disordered" evidence="3">
    <location>
        <begin position="38"/>
        <end position="63"/>
    </location>
</feature>
<keyword evidence="1" id="KW-0378">Hydrolase</keyword>
<dbReference type="RefSeq" id="WP_122900882.1">
    <property type="nucleotide sequence ID" value="NZ_RHIB01000003.1"/>
</dbReference>
<evidence type="ECO:0000313" key="4">
    <source>
        <dbReference type="EMBL" id="RNA66940.1"/>
    </source>
</evidence>
<organism evidence="4 5">
    <name type="scientific">Alteribacter keqinensis</name>
    <dbReference type="NCBI Taxonomy" id="2483800"/>
    <lineage>
        <taxon>Bacteria</taxon>
        <taxon>Bacillati</taxon>
        <taxon>Bacillota</taxon>
        <taxon>Bacilli</taxon>
        <taxon>Bacillales</taxon>
        <taxon>Bacillaceae</taxon>
        <taxon>Alteribacter</taxon>
    </lineage>
</organism>
<dbReference type="AlphaFoldDB" id="A0A3M7TRF2"/>
<dbReference type="InterPro" id="IPR005754">
    <property type="entry name" value="Sortase"/>
</dbReference>
<dbReference type="EMBL" id="RHIB01000003">
    <property type="protein sequence ID" value="RNA66940.1"/>
    <property type="molecule type" value="Genomic_DNA"/>
</dbReference>
<dbReference type="InterPro" id="IPR042001">
    <property type="entry name" value="Sortase_F"/>
</dbReference>
<dbReference type="Proteomes" id="UP000278746">
    <property type="component" value="Unassembled WGS sequence"/>
</dbReference>
<dbReference type="InterPro" id="IPR013783">
    <property type="entry name" value="Ig-like_fold"/>
</dbReference>
<evidence type="ECO:0000256" key="3">
    <source>
        <dbReference type="SAM" id="MobiDB-lite"/>
    </source>
</evidence>
<dbReference type="InterPro" id="IPR036116">
    <property type="entry name" value="FN3_sf"/>
</dbReference>
<proteinExistence type="predicted"/>
<keyword evidence="5" id="KW-1185">Reference proteome</keyword>
<dbReference type="Pfam" id="PF04203">
    <property type="entry name" value="Sortase"/>
    <property type="match status" value="1"/>
</dbReference>
<dbReference type="GO" id="GO:0016787">
    <property type="term" value="F:hydrolase activity"/>
    <property type="evidence" value="ECO:0007669"/>
    <property type="project" value="UniProtKB-KW"/>
</dbReference>
<evidence type="ECO:0000313" key="5">
    <source>
        <dbReference type="Proteomes" id="UP000278746"/>
    </source>
</evidence>
<comment type="caution">
    <text evidence="4">The sequence shown here is derived from an EMBL/GenBank/DDBJ whole genome shotgun (WGS) entry which is preliminary data.</text>
</comment>
<evidence type="ECO:0000256" key="2">
    <source>
        <dbReference type="PIRSR" id="PIRSR605754-1"/>
    </source>
</evidence>
<dbReference type="CDD" id="cd05829">
    <property type="entry name" value="Sortase_F"/>
    <property type="match status" value="1"/>
</dbReference>
<dbReference type="Gene3D" id="2.40.260.10">
    <property type="entry name" value="Sortase"/>
    <property type="match status" value="1"/>
</dbReference>
<dbReference type="SUPFAM" id="SSF63817">
    <property type="entry name" value="Sortase"/>
    <property type="match status" value="1"/>
</dbReference>
<dbReference type="OrthoDB" id="525039at2"/>
<reference evidence="4 5" key="1">
    <citation type="submission" date="2018-10" db="EMBL/GenBank/DDBJ databases">
        <title>Bacillus Keqinensis sp. nov., a moderately halophilic bacterium isolated from a saline-alkaline lake.</title>
        <authorList>
            <person name="Wang H."/>
        </authorList>
    </citation>
    <scope>NUCLEOTIDE SEQUENCE [LARGE SCALE GENOMIC DNA]</scope>
    <source>
        <strain evidence="4 5">KQ-3</strain>
    </source>
</reference>
<gene>
    <name evidence="4" type="ORF">EBO34_17220</name>
</gene>
<dbReference type="InterPro" id="IPR023365">
    <property type="entry name" value="Sortase_dom-sf"/>
</dbReference>
<accession>A0A3M7TRF2</accession>
<dbReference type="Gene3D" id="2.60.40.10">
    <property type="entry name" value="Immunoglobulins"/>
    <property type="match status" value="1"/>
</dbReference>
<protein>
    <submittedName>
        <fullName evidence="4">Class F sortase</fullName>
    </submittedName>
</protein>
<dbReference type="SUPFAM" id="SSF49265">
    <property type="entry name" value="Fibronectin type III"/>
    <property type="match status" value="1"/>
</dbReference>
<feature type="active site" description="Acyl-thioester intermediate" evidence="2">
    <location>
        <position position="210"/>
    </location>
</feature>
<sequence length="333" mass="36330">MKLRIFILSLGLAILAGFTFVYGSNEGMIETEWEADPEFEGDPIQKDASVPEEEEPGAIDLNDEFVRLGGEENDQADTKPEPAPEYGIVPLSLSIPAIEVEADIEPVGVLDNGQMGVPADAEGVAWFEPGTMPGNTGNAVLAGHVDSRTGPAVFWDLNKLEPGDEIHVSGEDGEPLTFEVQLTVSYGRNDAPIEEIFGPTDKKRLNLITCSGTFDRAEGTHDQRLVVYTELVEPEAEEEPAEDFEGAPPAAPENVIVQHNRISWHAVRDEAVIGYRIYRENKETGAFDHIESVSAHERKSLRTEGAADYAFYITSVNGDGLESDPSEIASFRD</sequence>
<feature type="active site" description="Proton donor/acceptor" evidence="2">
    <location>
        <position position="144"/>
    </location>
</feature>
<evidence type="ECO:0000256" key="1">
    <source>
        <dbReference type="ARBA" id="ARBA00022801"/>
    </source>
</evidence>
<feature type="compositionally biased region" description="Acidic residues" evidence="3">
    <location>
        <begin position="50"/>
        <end position="63"/>
    </location>
</feature>